<dbReference type="EMBL" id="RHLQ01000086">
    <property type="protein sequence ID" value="RNC95413.1"/>
    <property type="molecule type" value="Genomic_DNA"/>
</dbReference>
<dbReference type="Pfam" id="PF04397">
    <property type="entry name" value="LytTR"/>
    <property type="match status" value="1"/>
</dbReference>
<dbReference type="Gene3D" id="2.20.25.10">
    <property type="match status" value="1"/>
</dbReference>
<keyword evidence="3" id="KW-1185">Reference proteome</keyword>
<protein>
    <submittedName>
        <fullName evidence="2">LytTR family transcriptional regulator</fullName>
    </submittedName>
</protein>
<evidence type="ECO:0000313" key="2">
    <source>
        <dbReference type="EMBL" id="RNC95413.1"/>
    </source>
</evidence>
<feature type="domain" description="HTH LytTR-type" evidence="1">
    <location>
        <begin position="120"/>
        <end position="223"/>
    </location>
</feature>
<dbReference type="PANTHER" id="PTHR37299">
    <property type="entry name" value="TRANSCRIPTIONAL REGULATOR-RELATED"/>
    <property type="match status" value="1"/>
</dbReference>
<sequence>MKIGNLNVSKEGLEQFKLILEDWLPKDASLAIATDNTYIYYCPSIHHIHLKTGEYVHPDSIAAQVLKHRKKTELVLDASTLGVPYYTMGYPITIDQQDAALIIILPSTYFPEKQQSFKFLTGKRDEDWTPIPVKQISYIESLQKRTWFYTDNEQFKSNMTLKELQTKLPEYFLRIHRSYILNIYYIKKISRDLTSNFVVELKNGEELPVSQSYIHDLRRALEF</sequence>
<dbReference type="Proteomes" id="UP000279909">
    <property type="component" value="Unassembled WGS sequence"/>
</dbReference>
<evidence type="ECO:0000313" key="3">
    <source>
        <dbReference type="Proteomes" id="UP000279909"/>
    </source>
</evidence>
<dbReference type="PROSITE" id="PS50930">
    <property type="entry name" value="HTH_LYTTR"/>
    <property type="match status" value="1"/>
</dbReference>
<dbReference type="GO" id="GO:0000156">
    <property type="term" value="F:phosphorelay response regulator activity"/>
    <property type="evidence" value="ECO:0007669"/>
    <property type="project" value="InterPro"/>
</dbReference>
<dbReference type="SMART" id="SM00850">
    <property type="entry name" value="LytTR"/>
    <property type="match status" value="1"/>
</dbReference>
<evidence type="ECO:0000259" key="1">
    <source>
        <dbReference type="PROSITE" id="PS50930"/>
    </source>
</evidence>
<comment type="caution">
    <text evidence="2">The sequence shown here is derived from an EMBL/GenBank/DDBJ whole genome shotgun (WGS) entry which is preliminary data.</text>
</comment>
<dbReference type="InterPro" id="IPR007492">
    <property type="entry name" value="LytTR_DNA-bd_dom"/>
</dbReference>
<dbReference type="RefSeq" id="WP_122973712.1">
    <property type="nucleotide sequence ID" value="NZ_RHLQ01000086.1"/>
</dbReference>
<dbReference type="PANTHER" id="PTHR37299:SF4">
    <property type="entry name" value="TRANSCRIPTIONAL REGULATOR"/>
    <property type="match status" value="1"/>
</dbReference>
<name>A0A3M8GYU2_9BACI</name>
<dbReference type="AlphaFoldDB" id="A0A3M8GYU2"/>
<gene>
    <name evidence="2" type="ORF">EC501_17980</name>
</gene>
<dbReference type="InterPro" id="IPR046947">
    <property type="entry name" value="LytR-like"/>
</dbReference>
<organism evidence="2 3">
    <name type="scientific">Lysinibacillus halotolerans</name>
    <dbReference type="NCBI Taxonomy" id="1368476"/>
    <lineage>
        <taxon>Bacteria</taxon>
        <taxon>Bacillati</taxon>
        <taxon>Bacillota</taxon>
        <taxon>Bacilli</taxon>
        <taxon>Bacillales</taxon>
        <taxon>Bacillaceae</taxon>
        <taxon>Lysinibacillus</taxon>
    </lineage>
</organism>
<reference evidence="2 3" key="1">
    <citation type="journal article" date="2014" name="Int. J. Syst. Evol. Microbiol.">
        <title>Lysinibacillus halotolerans sp. nov., isolated from saline-alkaline soil.</title>
        <authorList>
            <person name="Kong D."/>
            <person name="Wang Y."/>
            <person name="Zhao B."/>
            <person name="Li Y."/>
            <person name="Song J."/>
            <person name="Zhai Y."/>
            <person name="Zhang C."/>
            <person name="Wang H."/>
            <person name="Chen X."/>
            <person name="Zhao B."/>
            <person name="Ruan Z."/>
        </authorList>
    </citation>
    <scope>NUCLEOTIDE SEQUENCE [LARGE SCALE GENOMIC DNA]</scope>
    <source>
        <strain evidence="2 3">MCCC 1A12703</strain>
    </source>
</reference>
<accession>A0A3M8GYU2</accession>
<dbReference type="GO" id="GO:0003677">
    <property type="term" value="F:DNA binding"/>
    <property type="evidence" value="ECO:0007669"/>
    <property type="project" value="InterPro"/>
</dbReference>
<dbReference type="Gene3D" id="2.40.50.40">
    <property type="match status" value="1"/>
</dbReference>
<proteinExistence type="predicted"/>
<dbReference type="OrthoDB" id="9802383at2"/>